<keyword evidence="2" id="KW-1185">Reference proteome</keyword>
<gene>
    <name evidence="1" type="ORF">CPG37_04515</name>
</gene>
<dbReference type="RefSeq" id="WP_099333997.1">
    <property type="nucleotide sequence ID" value="NZ_CP042812.1"/>
</dbReference>
<accession>A0ABX4LRU6</accession>
<comment type="caution">
    <text evidence="1">The sequence shown here is derived from an EMBL/GenBank/DDBJ whole genome shotgun (WGS) entry which is preliminary data.</text>
</comment>
<name>A0ABX4LRU6_9BACT</name>
<reference evidence="1 2" key="1">
    <citation type="submission" date="2017-09" db="EMBL/GenBank/DDBJ databases">
        <authorList>
            <person name="Perez-Cataluna A."/>
            <person name="Figueras M.J."/>
            <person name="Salas-Masso N."/>
        </authorList>
    </citation>
    <scope>NUCLEOTIDE SEQUENCE [LARGE SCALE GENOMIC DNA]</scope>
    <source>
        <strain evidence="1 2">F138-33</strain>
    </source>
</reference>
<protein>
    <recommendedName>
        <fullName evidence="3">Phage tail protein</fullName>
    </recommendedName>
</protein>
<dbReference type="EMBL" id="NWVW01000004">
    <property type="protein sequence ID" value="PHO10315.1"/>
    <property type="molecule type" value="Genomic_DNA"/>
</dbReference>
<organism evidence="1 2">
    <name type="scientific">Malaciobacter canalis</name>
    <dbReference type="NCBI Taxonomy" id="1912871"/>
    <lineage>
        <taxon>Bacteria</taxon>
        <taxon>Pseudomonadati</taxon>
        <taxon>Campylobacterota</taxon>
        <taxon>Epsilonproteobacteria</taxon>
        <taxon>Campylobacterales</taxon>
        <taxon>Arcobacteraceae</taxon>
        <taxon>Malaciobacter</taxon>
    </lineage>
</organism>
<evidence type="ECO:0000313" key="1">
    <source>
        <dbReference type="EMBL" id="PHO10315.1"/>
    </source>
</evidence>
<dbReference type="Proteomes" id="UP000221384">
    <property type="component" value="Unassembled WGS sequence"/>
</dbReference>
<evidence type="ECO:0008006" key="3">
    <source>
        <dbReference type="Google" id="ProtNLM"/>
    </source>
</evidence>
<evidence type="ECO:0000313" key="2">
    <source>
        <dbReference type="Proteomes" id="UP000221384"/>
    </source>
</evidence>
<sequence>MKVELTGLDDVLKILHPRAYQKALNRTVNDIGSRVKTQTTKEVRKTYNIKAAEIKNHITVRRSRYSNMQYVMDVRSKRRNAIHFGSKILKKKGYATVRIKKENGRSKLRNTFLSKDKKALLHRVGKTQKIKAVQTVSVSQMFNKKILEEADQMVKNEFGNKLKNNFDFYISKV</sequence>
<proteinExistence type="predicted"/>